<evidence type="ECO:0000256" key="2">
    <source>
        <dbReference type="SAM" id="SignalP"/>
    </source>
</evidence>
<feature type="chain" id="PRO_5046184980" description="PknH-like extracellular domain-containing protein" evidence="2">
    <location>
        <begin position="32"/>
        <end position="252"/>
    </location>
</feature>
<gene>
    <name evidence="3" type="ORF">GCM10009547_37420</name>
</gene>
<accession>A0ABP3SA32</accession>
<feature type="signal peptide" evidence="2">
    <location>
        <begin position="1"/>
        <end position="31"/>
    </location>
</feature>
<comment type="caution">
    <text evidence="3">The sequence shown here is derived from an EMBL/GenBank/DDBJ whole genome shotgun (WGS) entry which is preliminary data.</text>
</comment>
<sequence>MSGRRGRRNSRAVARVVAPATALLLALSACGDDASEGAALPPEAPAAEPTVPATAGPLSERQLPDPAVLGDGWTERADPGDGHGDGHSDGRGDTAGDGPSTQQRDVDELMDGLAPIGCPDRAVAITLPRPRYALERTYAGPAGQPGVALVLEFADSAGPRTFLDRFERQMRACPAGAADPDGPIVLGYRSVDRAPERVSGLRQETGFEADPNRYLVVAVRDGKRVGLVYLSGVPAAKAAAIGPDLIRAIRAT</sequence>
<dbReference type="Proteomes" id="UP001500957">
    <property type="component" value="Unassembled WGS sequence"/>
</dbReference>
<dbReference type="RefSeq" id="WP_344607554.1">
    <property type="nucleotide sequence ID" value="NZ_BAAAHE010000037.1"/>
</dbReference>
<evidence type="ECO:0000313" key="4">
    <source>
        <dbReference type="Proteomes" id="UP001500957"/>
    </source>
</evidence>
<keyword evidence="4" id="KW-1185">Reference proteome</keyword>
<feature type="compositionally biased region" description="Basic and acidic residues" evidence="1">
    <location>
        <begin position="73"/>
        <end position="94"/>
    </location>
</feature>
<keyword evidence="2" id="KW-0732">Signal</keyword>
<name>A0ABP3SA32_9ACTN</name>
<dbReference type="EMBL" id="BAAAHE010000037">
    <property type="protein sequence ID" value="GAA0630189.1"/>
    <property type="molecule type" value="Genomic_DNA"/>
</dbReference>
<evidence type="ECO:0000256" key="1">
    <source>
        <dbReference type="SAM" id="MobiDB-lite"/>
    </source>
</evidence>
<feature type="region of interest" description="Disordered" evidence="1">
    <location>
        <begin position="33"/>
        <end position="104"/>
    </location>
</feature>
<evidence type="ECO:0008006" key="5">
    <source>
        <dbReference type="Google" id="ProtNLM"/>
    </source>
</evidence>
<protein>
    <recommendedName>
        <fullName evidence="5">PknH-like extracellular domain-containing protein</fullName>
    </recommendedName>
</protein>
<organism evidence="3 4">
    <name type="scientific">Sporichthya brevicatena</name>
    <dbReference type="NCBI Taxonomy" id="171442"/>
    <lineage>
        <taxon>Bacteria</taxon>
        <taxon>Bacillati</taxon>
        <taxon>Actinomycetota</taxon>
        <taxon>Actinomycetes</taxon>
        <taxon>Sporichthyales</taxon>
        <taxon>Sporichthyaceae</taxon>
        <taxon>Sporichthya</taxon>
    </lineage>
</organism>
<feature type="compositionally biased region" description="Low complexity" evidence="1">
    <location>
        <begin position="33"/>
        <end position="57"/>
    </location>
</feature>
<dbReference type="PROSITE" id="PS51257">
    <property type="entry name" value="PROKAR_LIPOPROTEIN"/>
    <property type="match status" value="1"/>
</dbReference>
<reference evidence="4" key="1">
    <citation type="journal article" date="2019" name="Int. J. Syst. Evol. Microbiol.">
        <title>The Global Catalogue of Microorganisms (GCM) 10K type strain sequencing project: providing services to taxonomists for standard genome sequencing and annotation.</title>
        <authorList>
            <consortium name="The Broad Institute Genomics Platform"/>
            <consortium name="The Broad Institute Genome Sequencing Center for Infectious Disease"/>
            <person name="Wu L."/>
            <person name="Ma J."/>
        </authorList>
    </citation>
    <scope>NUCLEOTIDE SEQUENCE [LARGE SCALE GENOMIC DNA]</scope>
    <source>
        <strain evidence="4">JCM 10671</strain>
    </source>
</reference>
<evidence type="ECO:0000313" key="3">
    <source>
        <dbReference type="EMBL" id="GAA0630189.1"/>
    </source>
</evidence>
<proteinExistence type="predicted"/>